<reference evidence="5 6" key="1">
    <citation type="submission" date="2019-02" db="EMBL/GenBank/DDBJ databases">
        <title>Opniocepnalus argus genome.</title>
        <authorList>
            <person name="Zhou C."/>
            <person name="Xiao S."/>
        </authorList>
    </citation>
    <scope>NUCLEOTIDE SEQUENCE [LARGE SCALE GENOMIC DNA]</scope>
    <source>
        <strain evidence="5">OARG1902GOOAL</strain>
        <tissue evidence="5">Muscle</tissue>
    </source>
</reference>
<gene>
    <name evidence="5" type="ORF">EXN66_Car019541</name>
</gene>
<dbReference type="Proteomes" id="UP000503349">
    <property type="component" value="Chromosome 19"/>
</dbReference>
<keyword evidence="2" id="KW-0812">Transmembrane</keyword>
<evidence type="ECO:0000256" key="1">
    <source>
        <dbReference type="SAM" id="MobiDB-lite"/>
    </source>
</evidence>
<evidence type="ECO:0000313" key="6">
    <source>
        <dbReference type="Proteomes" id="UP000503349"/>
    </source>
</evidence>
<dbReference type="InterPro" id="IPR007110">
    <property type="entry name" value="Ig-like_dom"/>
</dbReference>
<name>A0A6G1QNI4_CHAAH</name>
<feature type="signal peptide" evidence="3">
    <location>
        <begin position="1"/>
        <end position="18"/>
    </location>
</feature>
<keyword evidence="2" id="KW-1133">Transmembrane helix</keyword>
<dbReference type="InterPro" id="IPR036179">
    <property type="entry name" value="Ig-like_dom_sf"/>
</dbReference>
<sequence>MLLMWTTAAASALAETAGQPLCGTFYLSTVPAVKNPSSALTQTVPQTSQDFSLIWTFNHSQLILTQTRSDVPYTVTDEWRLHVKTLSESGSLILQGLSSHQEGTYTCELSSKEETIITNSCVKIEEENPSRVTGIVGGAVAAILVKAAAVICLVLYCKKKPGQKENDGSDSNTEKTTLDAAF</sequence>
<reference evidence="6" key="2">
    <citation type="submission" date="2019-02" db="EMBL/GenBank/DDBJ databases">
        <title>Opniocepnalus argus Var Kimnra genome.</title>
        <authorList>
            <person name="Zhou C."/>
            <person name="Xiao S."/>
        </authorList>
    </citation>
    <scope>NUCLEOTIDE SEQUENCE [LARGE SCALE GENOMIC DNA]</scope>
</reference>
<dbReference type="PROSITE" id="PS50835">
    <property type="entry name" value="IG_LIKE"/>
    <property type="match status" value="1"/>
</dbReference>
<evidence type="ECO:0000256" key="2">
    <source>
        <dbReference type="SAM" id="Phobius"/>
    </source>
</evidence>
<proteinExistence type="predicted"/>
<dbReference type="SUPFAM" id="SSF48726">
    <property type="entry name" value="Immunoglobulin"/>
    <property type="match status" value="1"/>
</dbReference>
<dbReference type="Gene3D" id="2.60.40.10">
    <property type="entry name" value="Immunoglobulins"/>
    <property type="match status" value="1"/>
</dbReference>
<feature type="chain" id="PRO_5026010170" description="Ig-like domain-containing protein" evidence="3">
    <location>
        <begin position="19"/>
        <end position="182"/>
    </location>
</feature>
<dbReference type="EMBL" id="CM015730">
    <property type="protein sequence ID" value="KAF3703853.1"/>
    <property type="molecule type" value="Genomic_DNA"/>
</dbReference>
<dbReference type="InterPro" id="IPR013783">
    <property type="entry name" value="Ig-like_fold"/>
</dbReference>
<keyword evidence="6" id="KW-1185">Reference proteome</keyword>
<keyword evidence="3" id="KW-0732">Signal</keyword>
<dbReference type="AlphaFoldDB" id="A0A6G1QNI4"/>
<evidence type="ECO:0000259" key="4">
    <source>
        <dbReference type="PROSITE" id="PS50835"/>
    </source>
</evidence>
<feature type="domain" description="Ig-like" evidence="4">
    <location>
        <begin position="20"/>
        <end position="118"/>
    </location>
</feature>
<organism evidence="5 6">
    <name type="scientific">Channa argus</name>
    <name type="common">Northern snakehead</name>
    <name type="synonym">Ophicephalus argus</name>
    <dbReference type="NCBI Taxonomy" id="215402"/>
    <lineage>
        <taxon>Eukaryota</taxon>
        <taxon>Metazoa</taxon>
        <taxon>Chordata</taxon>
        <taxon>Craniata</taxon>
        <taxon>Vertebrata</taxon>
        <taxon>Euteleostomi</taxon>
        <taxon>Actinopterygii</taxon>
        <taxon>Neopterygii</taxon>
        <taxon>Teleostei</taxon>
        <taxon>Neoteleostei</taxon>
        <taxon>Acanthomorphata</taxon>
        <taxon>Anabantaria</taxon>
        <taxon>Anabantiformes</taxon>
        <taxon>Channoidei</taxon>
        <taxon>Channidae</taxon>
        <taxon>Channa</taxon>
    </lineage>
</organism>
<evidence type="ECO:0000256" key="3">
    <source>
        <dbReference type="SAM" id="SignalP"/>
    </source>
</evidence>
<evidence type="ECO:0000313" key="5">
    <source>
        <dbReference type="EMBL" id="KAF3703853.1"/>
    </source>
</evidence>
<protein>
    <recommendedName>
        <fullName evidence="4">Ig-like domain-containing protein</fullName>
    </recommendedName>
</protein>
<keyword evidence="2" id="KW-0472">Membrane</keyword>
<feature type="region of interest" description="Disordered" evidence="1">
    <location>
        <begin position="162"/>
        <end position="182"/>
    </location>
</feature>
<accession>A0A6G1QNI4</accession>
<feature type="transmembrane region" description="Helical" evidence="2">
    <location>
        <begin position="135"/>
        <end position="156"/>
    </location>
</feature>